<dbReference type="PANTHER" id="PTHR23502:SF47">
    <property type="entry name" value="MAJOR FACILITATOR SUPERFAMILY (MFS) PROFILE DOMAIN-CONTAINING PROTEIN-RELATED"/>
    <property type="match status" value="1"/>
</dbReference>
<dbReference type="InterPro" id="IPR011701">
    <property type="entry name" value="MFS"/>
</dbReference>
<dbReference type="Proteomes" id="UP000215305">
    <property type="component" value="Unassembled WGS sequence"/>
</dbReference>
<feature type="domain" description="Major facilitator superfamily (MFS) profile" evidence="7">
    <location>
        <begin position="65"/>
        <end position="467"/>
    </location>
</feature>
<feature type="transmembrane region" description="Helical" evidence="6">
    <location>
        <begin position="188"/>
        <end position="211"/>
    </location>
</feature>
<dbReference type="AlphaFoldDB" id="A0A397HWW8"/>
<dbReference type="Pfam" id="PF07690">
    <property type="entry name" value="MFS_1"/>
    <property type="match status" value="1"/>
</dbReference>
<feature type="transmembrane region" description="Helical" evidence="6">
    <location>
        <begin position="160"/>
        <end position="181"/>
    </location>
</feature>
<sequence>MERSTQTESTSPSSNANSSRTRANGDVEAQQFQEKKGKESTLVQWDGPKDPDNPVNFSPARKWTITVMLELMTVSVTFASSVFSTAAQVTAKKFHVSEEVMVLGTSLFVLGFAFGPMVFGPLSELYGRKTPLFVGFLIFAIFQIPVAVAQNLQTIFICRFLGGFFASAPLGIVGGMLADLFNPVDRTIAVAVFAASTFIGPVAGPIVGGFITMSYLGWRWTEYITAIMAFFFMTLGFFIVPETFESTILQRRAKRLRFETKNWALHAKSEEQPISPRLILRKYLLRPMQMLILEPILLLVTLYMGFIYGFLYLCFEAYPIAFQEYRRWNAGVGELPFLAITCGVLVGCGIIIAFAKTRVERMYKEIGSVIPEERLIPMMIGGVLLPAGMFWFAWASDPNIIWVPQVISGVFLGAGVLLIFLQGLNYIIDCYAMHSNSAIAANSFFRSMLGAGFPMFALPMVCSPTLP</sequence>
<organism evidence="8 9">
    <name type="scientific">Aspergillus thermomutatus</name>
    <name type="common">Neosartorya pseudofischeri</name>
    <dbReference type="NCBI Taxonomy" id="41047"/>
    <lineage>
        <taxon>Eukaryota</taxon>
        <taxon>Fungi</taxon>
        <taxon>Dikarya</taxon>
        <taxon>Ascomycota</taxon>
        <taxon>Pezizomycotina</taxon>
        <taxon>Eurotiomycetes</taxon>
        <taxon>Eurotiomycetidae</taxon>
        <taxon>Eurotiales</taxon>
        <taxon>Aspergillaceae</taxon>
        <taxon>Aspergillus</taxon>
        <taxon>Aspergillus subgen. Fumigati</taxon>
    </lineage>
</organism>
<dbReference type="OrthoDB" id="446368at2759"/>
<comment type="caution">
    <text evidence="8">The sequence shown here is derived from an EMBL/GenBank/DDBJ whole genome shotgun (WGS) entry which is preliminary data.</text>
</comment>
<dbReference type="GeneID" id="38130555"/>
<evidence type="ECO:0000256" key="2">
    <source>
        <dbReference type="ARBA" id="ARBA00022692"/>
    </source>
</evidence>
<evidence type="ECO:0000256" key="3">
    <source>
        <dbReference type="ARBA" id="ARBA00022989"/>
    </source>
</evidence>
<evidence type="ECO:0000259" key="7">
    <source>
        <dbReference type="PROSITE" id="PS50850"/>
    </source>
</evidence>
<keyword evidence="3 6" id="KW-1133">Transmembrane helix</keyword>
<evidence type="ECO:0000313" key="8">
    <source>
        <dbReference type="EMBL" id="RHZ67725.1"/>
    </source>
</evidence>
<evidence type="ECO:0000256" key="1">
    <source>
        <dbReference type="ARBA" id="ARBA00004141"/>
    </source>
</evidence>
<dbReference type="SUPFAM" id="SSF103473">
    <property type="entry name" value="MFS general substrate transporter"/>
    <property type="match status" value="1"/>
</dbReference>
<feature type="transmembrane region" description="Helical" evidence="6">
    <location>
        <begin position="375"/>
        <end position="394"/>
    </location>
</feature>
<evidence type="ECO:0000256" key="5">
    <source>
        <dbReference type="SAM" id="MobiDB-lite"/>
    </source>
</evidence>
<feature type="transmembrane region" description="Helical" evidence="6">
    <location>
        <begin position="100"/>
        <end position="119"/>
    </location>
</feature>
<evidence type="ECO:0000256" key="4">
    <source>
        <dbReference type="ARBA" id="ARBA00023136"/>
    </source>
</evidence>
<accession>A0A397HWW8</accession>
<keyword evidence="9" id="KW-1185">Reference proteome</keyword>
<feature type="transmembrane region" description="Helical" evidence="6">
    <location>
        <begin position="406"/>
        <end position="428"/>
    </location>
</feature>
<dbReference type="InterPro" id="IPR036259">
    <property type="entry name" value="MFS_trans_sf"/>
</dbReference>
<dbReference type="PANTHER" id="PTHR23502">
    <property type="entry name" value="MAJOR FACILITATOR SUPERFAMILY"/>
    <property type="match status" value="1"/>
</dbReference>
<reference evidence="8" key="1">
    <citation type="submission" date="2018-08" db="EMBL/GenBank/DDBJ databases">
        <title>Draft genome sequence of azole-resistant Aspergillus thermomutatus (Neosartorya pseudofischeri) strain HMR AF 39, isolated from a human nasal aspirate.</title>
        <authorList>
            <person name="Parent-Michaud M."/>
            <person name="Dufresne P.J."/>
            <person name="Fournier E."/>
            <person name="Martineau C."/>
            <person name="Moreira S."/>
            <person name="Perkins V."/>
            <person name="De Repentigny L."/>
            <person name="Dufresne S.F."/>
        </authorList>
    </citation>
    <scope>NUCLEOTIDE SEQUENCE [LARGE SCALE GENOMIC DNA]</scope>
    <source>
        <strain evidence="8">HMR AF 39</strain>
    </source>
</reference>
<evidence type="ECO:0000313" key="9">
    <source>
        <dbReference type="Proteomes" id="UP000215305"/>
    </source>
</evidence>
<dbReference type="Gene3D" id="1.20.1250.20">
    <property type="entry name" value="MFS general substrate transporter like domains"/>
    <property type="match status" value="1"/>
</dbReference>
<dbReference type="FunFam" id="1.20.1250.20:FF:000011">
    <property type="entry name" value="MFS multidrug transporter, putative"/>
    <property type="match status" value="1"/>
</dbReference>
<dbReference type="RefSeq" id="XP_026618766.1">
    <property type="nucleotide sequence ID" value="XM_026762200.1"/>
</dbReference>
<dbReference type="GO" id="GO:0022857">
    <property type="term" value="F:transmembrane transporter activity"/>
    <property type="evidence" value="ECO:0007669"/>
    <property type="project" value="InterPro"/>
</dbReference>
<dbReference type="STRING" id="41047.A0A397HWW8"/>
<dbReference type="VEuPathDB" id="FungiDB:CDV56_108581"/>
<feature type="transmembrane region" description="Helical" evidence="6">
    <location>
        <begin position="291"/>
        <end position="315"/>
    </location>
</feature>
<feature type="transmembrane region" description="Helical" evidence="6">
    <location>
        <begin position="131"/>
        <end position="148"/>
    </location>
</feature>
<feature type="transmembrane region" description="Helical" evidence="6">
    <location>
        <begin position="223"/>
        <end position="244"/>
    </location>
</feature>
<dbReference type="GO" id="GO:0005886">
    <property type="term" value="C:plasma membrane"/>
    <property type="evidence" value="ECO:0007669"/>
    <property type="project" value="TreeGrafter"/>
</dbReference>
<feature type="compositionally biased region" description="Low complexity" evidence="5">
    <location>
        <begin position="9"/>
        <end position="22"/>
    </location>
</feature>
<protein>
    <recommendedName>
        <fullName evidence="7">Major facilitator superfamily (MFS) profile domain-containing protein</fullName>
    </recommendedName>
</protein>
<dbReference type="InterPro" id="IPR020846">
    <property type="entry name" value="MFS_dom"/>
</dbReference>
<dbReference type="CDD" id="cd17323">
    <property type="entry name" value="MFS_Tpo1_MDR_like"/>
    <property type="match status" value="1"/>
</dbReference>
<keyword evidence="4 6" id="KW-0472">Membrane</keyword>
<gene>
    <name evidence="8" type="ORF">CDV56_108581</name>
</gene>
<feature type="transmembrane region" description="Helical" evidence="6">
    <location>
        <begin position="448"/>
        <end position="466"/>
    </location>
</feature>
<dbReference type="EMBL" id="NKHU02000005">
    <property type="protein sequence ID" value="RHZ67725.1"/>
    <property type="molecule type" value="Genomic_DNA"/>
</dbReference>
<dbReference type="PROSITE" id="PS50850">
    <property type="entry name" value="MFS"/>
    <property type="match status" value="1"/>
</dbReference>
<evidence type="ECO:0000256" key="6">
    <source>
        <dbReference type="SAM" id="Phobius"/>
    </source>
</evidence>
<proteinExistence type="predicted"/>
<comment type="subcellular location">
    <subcellularLocation>
        <location evidence="1">Membrane</location>
        <topology evidence="1">Multi-pass membrane protein</topology>
    </subcellularLocation>
</comment>
<name>A0A397HWW8_ASPTH</name>
<feature type="region of interest" description="Disordered" evidence="5">
    <location>
        <begin position="1"/>
        <end position="53"/>
    </location>
</feature>
<feature type="transmembrane region" description="Helical" evidence="6">
    <location>
        <begin position="335"/>
        <end position="355"/>
    </location>
</feature>
<keyword evidence="2 6" id="KW-0812">Transmembrane</keyword>